<accession>A0A2P2QDT8</accession>
<evidence type="ECO:0000313" key="1">
    <source>
        <dbReference type="EMBL" id="MBX65151.1"/>
    </source>
</evidence>
<reference evidence="1" key="1">
    <citation type="submission" date="2018-02" db="EMBL/GenBank/DDBJ databases">
        <title>Rhizophora mucronata_Transcriptome.</title>
        <authorList>
            <person name="Meera S.P."/>
            <person name="Sreeshan A."/>
            <person name="Augustine A."/>
        </authorList>
    </citation>
    <scope>NUCLEOTIDE SEQUENCE</scope>
    <source>
        <tissue evidence="1">Leaf</tissue>
    </source>
</reference>
<sequence>MFVVSLYGLRSHRFKQNSYIHVPLVLCPFQRLSSYLNHGC</sequence>
<dbReference type="EMBL" id="GGEC01084667">
    <property type="protein sequence ID" value="MBX65151.1"/>
    <property type="molecule type" value="Transcribed_RNA"/>
</dbReference>
<dbReference type="AlphaFoldDB" id="A0A2P2QDT8"/>
<organism evidence="1">
    <name type="scientific">Rhizophora mucronata</name>
    <name type="common">Asiatic mangrove</name>
    <dbReference type="NCBI Taxonomy" id="61149"/>
    <lineage>
        <taxon>Eukaryota</taxon>
        <taxon>Viridiplantae</taxon>
        <taxon>Streptophyta</taxon>
        <taxon>Embryophyta</taxon>
        <taxon>Tracheophyta</taxon>
        <taxon>Spermatophyta</taxon>
        <taxon>Magnoliopsida</taxon>
        <taxon>eudicotyledons</taxon>
        <taxon>Gunneridae</taxon>
        <taxon>Pentapetalae</taxon>
        <taxon>rosids</taxon>
        <taxon>fabids</taxon>
        <taxon>Malpighiales</taxon>
        <taxon>Rhizophoraceae</taxon>
        <taxon>Rhizophora</taxon>
    </lineage>
</organism>
<protein>
    <submittedName>
        <fullName evidence="1">Uncharacterized protein</fullName>
    </submittedName>
</protein>
<name>A0A2P2QDT8_RHIMU</name>
<proteinExistence type="predicted"/>